<dbReference type="Gene3D" id="3.30.360.10">
    <property type="entry name" value="Dihydrodipicolinate Reductase, domain 2"/>
    <property type="match status" value="1"/>
</dbReference>
<organism evidence="5 6">
    <name type="scientific">Komagataeibacter europaeus NBRC 3261</name>
    <dbReference type="NCBI Taxonomy" id="1234669"/>
    <lineage>
        <taxon>Bacteria</taxon>
        <taxon>Pseudomonadati</taxon>
        <taxon>Pseudomonadota</taxon>
        <taxon>Alphaproteobacteria</taxon>
        <taxon>Acetobacterales</taxon>
        <taxon>Acetobacteraceae</taxon>
        <taxon>Komagataeibacter</taxon>
    </lineage>
</organism>
<evidence type="ECO:0000259" key="3">
    <source>
        <dbReference type="Pfam" id="PF01408"/>
    </source>
</evidence>
<dbReference type="InterPro" id="IPR000683">
    <property type="entry name" value="Gfo/Idh/MocA-like_OxRdtase_N"/>
</dbReference>
<dbReference type="PANTHER" id="PTHR43708:SF5">
    <property type="entry name" value="CONSERVED EXPRESSED OXIDOREDUCTASE (EUROFUNG)-RELATED"/>
    <property type="match status" value="1"/>
</dbReference>
<feature type="domain" description="Gfo/Idh/MocA-like oxidoreductase N-terminal" evidence="3">
    <location>
        <begin position="8"/>
        <end position="125"/>
    </location>
</feature>
<dbReference type="GO" id="GO:0000166">
    <property type="term" value="F:nucleotide binding"/>
    <property type="evidence" value="ECO:0007669"/>
    <property type="project" value="InterPro"/>
</dbReference>
<evidence type="ECO:0000259" key="4">
    <source>
        <dbReference type="Pfam" id="PF02894"/>
    </source>
</evidence>
<dbReference type="RefSeq" id="WP_048851521.1">
    <property type="nucleotide sequence ID" value="NZ_BANI01000101.1"/>
</dbReference>
<feature type="domain" description="Gfo/Idh/MocA-like oxidoreductase C-terminal" evidence="4">
    <location>
        <begin position="137"/>
        <end position="345"/>
    </location>
</feature>
<sequence length="356" mass="38902">MSQFPPVIRVGLVGYGFAGKTFHKPLLMAEPRMRITRVASSDSEKVHADLPDVAVDADPATLIASDDVDLVVIATPNEYHAPLARQALLAGRNVVVDKPFTLTLEQARELVALAARQDRLLSVFHNRRWDSDFLSVKNALAGGLIGRVTHFESHFDRFRPVVRKRWREGNEPGAGLWFDLGPHLVDQALCLFGLPRAVHGDLMMQREGALSDDWAHVVLEYDRHRVILHGSMLVAGGVPRFIMHGEKGSILKRRPDGQEAQLLAGMTPGDAGWGHDPDPLLAYNGNGSEQEIPALMGDQRRYYAGIADALTGIGPNPVPPIQALAVMAVIEAANRSAREKASVGLDLTNEEIAAWP</sequence>
<comment type="similarity">
    <text evidence="1">Belongs to the Gfo/Idh/MocA family.</text>
</comment>
<dbReference type="PANTHER" id="PTHR43708">
    <property type="entry name" value="CONSERVED EXPRESSED OXIDOREDUCTASE (EUROFUNG)"/>
    <property type="match status" value="1"/>
</dbReference>
<gene>
    <name evidence="5" type="ORF">Geu3261_0116_007</name>
</gene>
<keyword evidence="2" id="KW-0560">Oxidoreductase</keyword>
<protein>
    <submittedName>
        <fullName evidence="5">Oxidoreductase</fullName>
    </submittedName>
</protein>
<evidence type="ECO:0000256" key="2">
    <source>
        <dbReference type="ARBA" id="ARBA00023002"/>
    </source>
</evidence>
<dbReference type="AlphaFoldDB" id="A0A0D6Q1K6"/>
<dbReference type="EMBL" id="BANI01000101">
    <property type="protein sequence ID" value="GAN96850.1"/>
    <property type="molecule type" value="Genomic_DNA"/>
</dbReference>
<dbReference type="InterPro" id="IPR036291">
    <property type="entry name" value="NAD(P)-bd_dom_sf"/>
</dbReference>
<dbReference type="SUPFAM" id="SSF51735">
    <property type="entry name" value="NAD(P)-binding Rossmann-fold domains"/>
    <property type="match status" value="1"/>
</dbReference>
<evidence type="ECO:0000313" key="6">
    <source>
        <dbReference type="Proteomes" id="UP000032675"/>
    </source>
</evidence>
<dbReference type="Gene3D" id="3.40.50.720">
    <property type="entry name" value="NAD(P)-binding Rossmann-like Domain"/>
    <property type="match status" value="1"/>
</dbReference>
<dbReference type="Proteomes" id="UP000032675">
    <property type="component" value="Unassembled WGS sequence"/>
</dbReference>
<dbReference type="NCBIfam" id="NF008607">
    <property type="entry name" value="PRK11579.1"/>
    <property type="match status" value="1"/>
</dbReference>
<name>A0A0D6Q1K6_KOMEU</name>
<dbReference type="InterPro" id="IPR051317">
    <property type="entry name" value="Gfo/Idh/MocA_oxidoreduct"/>
</dbReference>
<comment type="caution">
    <text evidence="5">The sequence shown here is derived from an EMBL/GenBank/DDBJ whole genome shotgun (WGS) entry which is preliminary data.</text>
</comment>
<reference evidence="5 6" key="1">
    <citation type="submission" date="2012-11" db="EMBL/GenBank/DDBJ databases">
        <title>Whole genome sequence of Gluconacetobacter europaeus NBRC3261.</title>
        <authorList>
            <person name="Azuma Y."/>
            <person name="Higashiura N."/>
            <person name="Hirakawa H."/>
            <person name="Matsushita K."/>
        </authorList>
    </citation>
    <scope>NUCLEOTIDE SEQUENCE [LARGE SCALE GENOMIC DNA]</scope>
    <source>
        <strain evidence="5 6">NBRC 3261</strain>
    </source>
</reference>
<dbReference type="InterPro" id="IPR004104">
    <property type="entry name" value="Gfo/Idh/MocA-like_OxRdtase_C"/>
</dbReference>
<dbReference type="GO" id="GO:0016491">
    <property type="term" value="F:oxidoreductase activity"/>
    <property type="evidence" value="ECO:0007669"/>
    <property type="project" value="UniProtKB-KW"/>
</dbReference>
<proteinExistence type="inferred from homology"/>
<dbReference type="Pfam" id="PF02894">
    <property type="entry name" value="GFO_IDH_MocA_C"/>
    <property type="match status" value="1"/>
</dbReference>
<evidence type="ECO:0000256" key="1">
    <source>
        <dbReference type="ARBA" id="ARBA00010928"/>
    </source>
</evidence>
<dbReference type="Pfam" id="PF01408">
    <property type="entry name" value="GFO_IDH_MocA"/>
    <property type="match status" value="1"/>
</dbReference>
<accession>A0A0D6Q1K6</accession>
<evidence type="ECO:0000313" key="5">
    <source>
        <dbReference type="EMBL" id="GAN96850.1"/>
    </source>
</evidence>